<accession>A0A238XKK3</accession>
<proteinExistence type="predicted"/>
<keyword evidence="2" id="KW-1185">Reference proteome</keyword>
<sequence>MSEQEVTAAIYSTFDHPELIIPVTAALTQRADVSPGWLLRSEELWTWMCPPRRRGPDLAICGSGLRLGATVEVKLAGGRAQWSLASFADAAAVRDDPAARRFAARLADAVIDPQQMPHGTKAHDLRDCGCTWADGYHGKAHHGGWACGIPQLDYYCYFNNWLPAWMHDSALSAVAWVFLSAGPADLVGRYPGLDSADRWRVLTFADFLNELLGDPAVKRPPAAAAAAVDRLCRAMWDEIPSTEANQLSQAARRRVATAVG</sequence>
<gene>
    <name evidence="1" type="ORF">SAMN06264365_103509</name>
</gene>
<organism evidence="1 2">
    <name type="scientific">Actinoplanes regularis</name>
    <dbReference type="NCBI Taxonomy" id="52697"/>
    <lineage>
        <taxon>Bacteria</taxon>
        <taxon>Bacillati</taxon>
        <taxon>Actinomycetota</taxon>
        <taxon>Actinomycetes</taxon>
        <taxon>Micromonosporales</taxon>
        <taxon>Micromonosporaceae</taxon>
        <taxon>Actinoplanes</taxon>
    </lineage>
</organism>
<evidence type="ECO:0000313" key="1">
    <source>
        <dbReference type="EMBL" id="SNR59003.1"/>
    </source>
</evidence>
<dbReference type="RefSeq" id="WP_089293106.1">
    <property type="nucleotide sequence ID" value="NZ_BOMU01000093.1"/>
</dbReference>
<evidence type="ECO:0000313" key="2">
    <source>
        <dbReference type="Proteomes" id="UP000198415"/>
    </source>
</evidence>
<protein>
    <submittedName>
        <fullName evidence="1">Uncharacterized protein</fullName>
    </submittedName>
</protein>
<reference evidence="1 2" key="1">
    <citation type="submission" date="2017-06" db="EMBL/GenBank/DDBJ databases">
        <authorList>
            <person name="Kim H.J."/>
            <person name="Triplett B.A."/>
        </authorList>
    </citation>
    <scope>NUCLEOTIDE SEQUENCE [LARGE SCALE GENOMIC DNA]</scope>
    <source>
        <strain evidence="1 2">DSM 43151</strain>
    </source>
</reference>
<dbReference type="Proteomes" id="UP000198415">
    <property type="component" value="Unassembled WGS sequence"/>
</dbReference>
<dbReference type="AlphaFoldDB" id="A0A238XKK3"/>
<dbReference type="EMBL" id="FZNR01000003">
    <property type="protein sequence ID" value="SNR59003.1"/>
    <property type="molecule type" value="Genomic_DNA"/>
</dbReference>
<name>A0A238XKK3_9ACTN</name>